<dbReference type="HOGENOM" id="CLU_1380113_0_0_1"/>
<organism evidence="4 5">
    <name type="scientific">Oryza sativa subsp. indica</name>
    <name type="common">Rice</name>
    <dbReference type="NCBI Taxonomy" id="39946"/>
    <lineage>
        <taxon>Eukaryota</taxon>
        <taxon>Viridiplantae</taxon>
        <taxon>Streptophyta</taxon>
        <taxon>Embryophyta</taxon>
        <taxon>Tracheophyta</taxon>
        <taxon>Spermatophyta</taxon>
        <taxon>Magnoliopsida</taxon>
        <taxon>Liliopsida</taxon>
        <taxon>Poales</taxon>
        <taxon>Poaceae</taxon>
        <taxon>BOP clade</taxon>
        <taxon>Oryzoideae</taxon>
        <taxon>Oryzeae</taxon>
        <taxon>Oryzinae</taxon>
        <taxon>Oryza</taxon>
        <taxon>Oryza sativa</taxon>
    </lineage>
</organism>
<dbReference type="Gene3D" id="3.90.1150.10">
    <property type="entry name" value="Aspartate Aminotransferase, domain 1"/>
    <property type="match status" value="1"/>
</dbReference>
<feature type="compositionally biased region" description="Low complexity" evidence="1">
    <location>
        <begin position="77"/>
        <end position="87"/>
    </location>
</feature>
<evidence type="ECO:0000256" key="2">
    <source>
        <dbReference type="SAM" id="Phobius"/>
    </source>
</evidence>
<name>A2ZJM9_ORYSI</name>
<keyword evidence="2" id="KW-0472">Membrane</keyword>
<dbReference type="AlphaFoldDB" id="A2ZJM9"/>
<accession>A2ZJM9</accession>
<protein>
    <recommendedName>
        <fullName evidence="3">Aminotransferase class V domain-containing protein</fullName>
    </recommendedName>
</protein>
<feature type="region of interest" description="Disordered" evidence="1">
    <location>
        <begin position="77"/>
        <end position="145"/>
    </location>
</feature>
<evidence type="ECO:0000313" key="4">
    <source>
        <dbReference type="EMBL" id="EAY82813.1"/>
    </source>
</evidence>
<sequence>MEAGGFVRHHLAGGGGYFWGAAEWSRQVKKSPTAGPVPALEEATPVFIAAAVSIVVVVAATIAIVVVAAAAAVAARTRPPKPAAVAPEGGSGQIRALPSLPSTGGDGSARRRPSQSRLAAPEDRGHRIRAPPSLPRTGGSGSHGVAIRSGHHCAQILHRTLGINASARASLHFYNTKEEVDVFVDALKDTIDFLTSEH</sequence>
<dbReference type="Pfam" id="PF00266">
    <property type="entry name" value="Aminotran_5"/>
    <property type="match status" value="1"/>
</dbReference>
<reference evidence="4 5" key="1">
    <citation type="journal article" date="2005" name="PLoS Biol.">
        <title>The genomes of Oryza sativa: a history of duplications.</title>
        <authorList>
            <person name="Yu J."/>
            <person name="Wang J."/>
            <person name="Lin W."/>
            <person name="Li S."/>
            <person name="Li H."/>
            <person name="Zhou J."/>
            <person name="Ni P."/>
            <person name="Dong W."/>
            <person name="Hu S."/>
            <person name="Zeng C."/>
            <person name="Zhang J."/>
            <person name="Zhang Y."/>
            <person name="Li R."/>
            <person name="Xu Z."/>
            <person name="Li S."/>
            <person name="Li X."/>
            <person name="Zheng H."/>
            <person name="Cong L."/>
            <person name="Lin L."/>
            <person name="Yin J."/>
            <person name="Geng J."/>
            <person name="Li G."/>
            <person name="Shi J."/>
            <person name="Liu J."/>
            <person name="Lv H."/>
            <person name="Li J."/>
            <person name="Wang J."/>
            <person name="Deng Y."/>
            <person name="Ran L."/>
            <person name="Shi X."/>
            <person name="Wang X."/>
            <person name="Wu Q."/>
            <person name="Li C."/>
            <person name="Ren X."/>
            <person name="Wang J."/>
            <person name="Wang X."/>
            <person name="Li D."/>
            <person name="Liu D."/>
            <person name="Zhang X."/>
            <person name="Ji Z."/>
            <person name="Zhao W."/>
            <person name="Sun Y."/>
            <person name="Zhang Z."/>
            <person name="Bao J."/>
            <person name="Han Y."/>
            <person name="Dong L."/>
            <person name="Ji J."/>
            <person name="Chen P."/>
            <person name="Wu S."/>
            <person name="Liu J."/>
            <person name="Xiao Y."/>
            <person name="Bu D."/>
            <person name="Tan J."/>
            <person name="Yang L."/>
            <person name="Ye C."/>
            <person name="Zhang J."/>
            <person name="Xu J."/>
            <person name="Zhou Y."/>
            <person name="Yu Y."/>
            <person name="Zhang B."/>
            <person name="Zhuang S."/>
            <person name="Wei H."/>
            <person name="Liu B."/>
            <person name="Lei M."/>
            <person name="Yu H."/>
            <person name="Li Y."/>
            <person name="Xu H."/>
            <person name="Wei S."/>
            <person name="He X."/>
            <person name="Fang L."/>
            <person name="Zhang Z."/>
            <person name="Zhang Y."/>
            <person name="Huang X."/>
            <person name="Su Z."/>
            <person name="Tong W."/>
            <person name="Li J."/>
            <person name="Tong Z."/>
            <person name="Li S."/>
            <person name="Ye J."/>
            <person name="Wang L."/>
            <person name="Fang L."/>
            <person name="Lei T."/>
            <person name="Chen C."/>
            <person name="Chen H."/>
            <person name="Xu Z."/>
            <person name="Li H."/>
            <person name="Huang H."/>
            <person name="Zhang F."/>
            <person name="Xu H."/>
            <person name="Li N."/>
            <person name="Zhao C."/>
            <person name="Li S."/>
            <person name="Dong L."/>
            <person name="Huang Y."/>
            <person name="Li L."/>
            <person name="Xi Y."/>
            <person name="Qi Q."/>
            <person name="Li W."/>
            <person name="Zhang B."/>
            <person name="Hu W."/>
            <person name="Zhang Y."/>
            <person name="Tian X."/>
            <person name="Jiao Y."/>
            <person name="Liang X."/>
            <person name="Jin J."/>
            <person name="Gao L."/>
            <person name="Zheng W."/>
            <person name="Hao B."/>
            <person name="Liu S."/>
            <person name="Wang W."/>
            <person name="Yuan L."/>
            <person name="Cao M."/>
            <person name="McDermott J."/>
            <person name="Samudrala R."/>
            <person name="Wang J."/>
            <person name="Wong G.K."/>
            <person name="Yang H."/>
        </authorList>
    </citation>
    <scope>NUCLEOTIDE SEQUENCE [LARGE SCALE GENOMIC DNA]</scope>
    <source>
        <strain evidence="5">cv. 93-11</strain>
    </source>
</reference>
<dbReference type="SUPFAM" id="SSF53383">
    <property type="entry name" value="PLP-dependent transferases"/>
    <property type="match status" value="2"/>
</dbReference>
<feature type="transmembrane region" description="Helical" evidence="2">
    <location>
        <begin position="46"/>
        <end position="73"/>
    </location>
</feature>
<evidence type="ECO:0000256" key="1">
    <source>
        <dbReference type="SAM" id="MobiDB-lite"/>
    </source>
</evidence>
<evidence type="ECO:0000313" key="5">
    <source>
        <dbReference type="Proteomes" id="UP000007015"/>
    </source>
</evidence>
<gene>
    <name evidence="4" type="ORF">OsI_38021</name>
</gene>
<dbReference type="InterPro" id="IPR015422">
    <property type="entry name" value="PyrdxlP-dep_Trfase_small"/>
</dbReference>
<dbReference type="InterPro" id="IPR015424">
    <property type="entry name" value="PyrdxlP-dep_Trfase"/>
</dbReference>
<feature type="domain" description="Aminotransferase class V" evidence="3">
    <location>
        <begin position="143"/>
        <end position="183"/>
    </location>
</feature>
<dbReference type="Proteomes" id="UP000007015">
    <property type="component" value="Chromosome 12"/>
</dbReference>
<dbReference type="STRING" id="39946.A2ZJM9"/>
<dbReference type="InterPro" id="IPR000192">
    <property type="entry name" value="Aminotrans_V_dom"/>
</dbReference>
<keyword evidence="5" id="KW-1185">Reference proteome</keyword>
<evidence type="ECO:0000259" key="3">
    <source>
        <dbReference type="Pfam" id="PF00266"/>
    </source>
</evidence>
<keyword evidence="2" id="KW-0812">Transmembrane</keyword>
<keyword evidence="2" id="KW-1133">Transmembrane helix</keyword>
<proteinExistence type="predicted"/>
<dbReference type="Gramene" id="BGIOSGA036354-TA">
    <property type="protein sequence ID" value="BGIOSGA036354-PA"/>
    <property type="gene ID" value="BGIOSGA036354"/>
</dbReference>
<dbReference type="EMBL" id="CM000137">
    <property type="protein sequence ID" value="EAY82813.1"/>
    <property type="molecule type" value="Genomic_DNA"/>
</dbReference>